<dbReference type="GO" id="GO:0050270">
    <property type="term" value="F:S-adenosylhomocysteine deaminase activity"/>
    <property type="evidence" value="ECO:0007669"/>
    <property type="project" value="UniProtKB-UniRule"/>
</dbReference>
<dbReference type="InterPro" id="IPR011059">
    <property type="entry name" value="Metal-dep_hydrolase_composite"/>
</dbReference>
<evidence type="ECO:0000256" key="3">
    <source>
        <dbReference type="ARBA" id="ARBA00022833"/>
    </source>
</evidence>
<comment type="caution">
    <text evidence="4">Lacks conserved residue(s) required for the propagation of feature annotation.</text>
</comment>
<comment type="catalytic activity">
    <reaction evidence="4">
        <text>S-methyl-5'-thioadenosine + H2O + H(+) = S-methyl-5'-thioinosine + NH4(+)</text>
        <dbReference type="Rhea" id="RHEA:25025"/>
        <dbReference type="ChEBI" id="CHEBI:15377"/>
        <dbReference type="ChEBI" id="CHEBI:15378"/>
        <dbReference type="ChEBI" id="CHEBI:17509"/>
        <dbReference type="ChEBI" id="CHEBI:28938"/>
        <dbReference type="ChEBI" id="CHEBI:48595"/>
        <dbReference type="EC" id="3.5.4.31"/>
    </reaction>
</comment>
<dbReference type="OrthoDB" id="9807210at2"/>
<dbReference type="SUPFAM" id="SSF51338">
    <property type="entry name" value="Composite domain of metallo-dependent hydrolases"/>
    <property type="match status" value="1"/>
</dbReference>
<evidence type="ECO:0000256" key="4">
    <source>
        <dbReference type="HAMAP-Rule" id="MF_01281"/>
    </source>
</evidence>
<dbReference type="EC" id="3.5.4.28" evidence="4"/>
<dbReference type="InterPro" id="IPR023512">
    <property type="entry name" value="Deaminase_MtaD/DadD"/>
</dbReference>
<comment type="cofactor">
    <cofactor evidence="4">
        <name>Zn(2+)</name>
        <dbReference type="ChEBI" id="CHEBI:29105"/>
    </cofactor>
    <text evidence="4">Binds 1 zinc ion per subunit.</text>
</comment>
<feature type="binding site" evidence="4">
    <location>
        <position position="65"/>
    </location>
    <ligand>
        <name>Zn(2+)</name>
        <dbReference type="ChEBI" id="CHEBI:29105"/>
    </ligand>
</feature>
<keyword evidence="1 4" id="KW-0479">Metal-binding</keyword>
<dbReference type="Pfam" id="PF01979">
    <property type="entry name" value="Amidohydro_1"/>
    <property type="match status" value="1"/>
</dbReference>
<proteinExistence type="inferred from homology"/>
<dbReference type="FunFam" id="3.20.20.140:FF:000014">
    <property type="entry name" value="5-methylthioadenosine/S-adenosylhomocysteine deaminase"/>
    <property type="match status" value="1"/>
</dbReference>
<feature type="binding site" evidence="4">
    <location>
        <position position="94"/>
    </location>
    <ligand>
        <name>substrate</name>
    </ligand>
</feature>
<evidence type="ECO:0000313" key="7">
    <source>
        <dbReference type="Proteomes" id="UP000220922"/>
    </source>
</evidence>
<dbReference type="InterPro" id="IPR006680">
    <property type="entry name" value="Amidohydro-rel"/>
</dbReference>
<comment type="caution">
    <text evidence="6">The sequence shown here is derived from an EMBL/GenBank/DDBJ whole genome shotgun (WGS) entry which is preliminary data.</text>
</comment>
<feature type="binding site" evidence="4">
    <location>
        <position position="67"/>
    </location>
    <ligand>
        <name>Zn(2+)</name>
        <dbReference type="ChEBI" id="CHEBI:29105"/>
    </ligand>
</feature>
<comment type="function">
    <text evidence="4">Catalyzes the deamination of 5-methylthioadenosine and S-adenosyl-L-homocysteine into 5-methylthioinosine and S-inosyl-L-homocysteine, respectively. Is also able to deaminate adenosine.</text>
</comment>
<dbReference type="SUPFAM" id="SSF51556">
    <property type="entry name" value="Metallo-dependent hydrolases"/>
    <property type="match status" value="1"/>
</dbReference>
<dbReference type="AlphaFoldDB" id="A0A2H3KYH1"/>
<dbReference type="InterPro" id="IPR050287">
    <property type="entry name" value="MTA/SAH_deaminase"/>
</dbReference>
<keyword evidence="3 4" id="KW-0862">Zinc</keyword>
<dbReference type="HAMAP" id="MF_01281">
    <property type="entry name" value="MTA_SAH_deamin"/>
    <property type="match status" value="1"/>
</dbReference>
<dbReference type="PANTHER" id="PTHR43794">
    <property type="entry name" value="AMINOHYDROLASE SSNA-RELATED"/>
    <property type="match status" value="1"/>
</dbReference>
<evidence type="ECO:0000313" key="6">
    <source>
        <dbReference type="EMBL" id="PDV99034.1"/>
    </source>
</evidence>
<protein>
    <recommendedName>
        <fullName evidence="4">5-methylthioadenosine/S-adenosylhomocysteine deaminase</fullName>
        <shortName evidence="4">MTA/SAH deaminase</shortName>
        <ecNumber evidence="4">3.5.4.28</ecNumber>
        <ecNumber evidence="4">3.5.4.31</ecNumber>
    </recommendedName>
</protein>
<dbReference type="Proteomes" id="UP000220922">
    <property type="component" value="Unassembled WGS sequence"/>
</dbReference>
<accession>A0A2H3KYH1</accession>
<dbReference type="GO" id="GO:0090614">
    <property type="term" value="F:5'-methylthioadenosine deaminase activity"/>
    <property type="evidence" value="ECO:0007669"/>
    <property type="project" value="UniProtKB-UniRule"/>
</dbReference>
<sequence length="442" mass="47423">MYDLLVINADILQIEGPSASFLPRHALAITDGRIAAIAPTISPGLAREVLDAQGKLAIPGLINAHAHTAMSLLRGVAEDVAVESWFNDYIWPMEMNLSAEDVYWGSLLGFAEMIEAGVTCVADHYFAMDEVARAVDVAGMRAYLAQVFFSGPQENDQLATSVAFAERWQGSAAGRITTGLGPHSPYTCTPSLLQRTAEVARQHGLGVHLHLAETADQVAQSLAHHGKTPVALVRDVGLFEVPTLAAHLAHPTQEDLAILAAADVRVVSTPKTELKMALGVTPVVQMRQLGLTVGLGSDGAASNNSYDLLEAARLIALLEKHTRRDAHILPLGEALALATREGARALGLAGVTGELRVGYQADVVLIGHDAPHLQPMHNPVATLLYSARATDVDTVIVAGRILMQGRQLLTIDRQRVIDEVRQRAGHMVIRRANTQVARYPTE</sequence>
<reference evidence="6 7" key="1">
    <citation type="submission" date="2016-05" db="EMBL/GenBank/DDBJ databases">
        <authorList>
            <person name="Lavstsen T."/>
            <person name="Jespersen J.S."/>
        </authorList>
    </citation>
    <scope>NUCLEOTIDE SEQUENCE [LARGE SCALE GENOMIC DNA]</scope>
    <source>
        <strain evidence="6 7">B7-9</strain>
    </source>
</reference>
<comment type="similarity">
    <text evidence="4">Belongs to the metallo-dependent hydrolases superfamily. MTA/SAH deaminase family.</text>
</comment>
<dbReference type="CDD" id="cd01298">
    <property type="entry name" value="ATZ_TRZ_like"/>
    <property type="match status" value="1"/>
</dbReference>
<dbReference type="EMBL" id="LYXE01000085">
    <property type="protein sequence ID" value="PDV99034.1"/>
    <property type="molecule type" value="Genomic_DNA"/>
</dbReference>
<organism evidence="6 7">
    <name type="scientific">Candidatus Chloroploca asiatica</name>
    <dbReference type="NCBI Taxonomy" id="1506545"/>
    <lineage>
        <taxon>Bacteria</taxon>
        <taxon>Bacillati</taxon>
        <taxon>Chloroflexota</taxon>
        <taxon>Chloroflexia</taxon>
        <taxon>Chloroflexales</taxon>
        <taxon>Chloroflexineae</taxon>
        <taxon>Oscillochloridaceae</taxon>
        <taxon>Candidatus Chloroploca</taxon>
    </lineage>
</organism>
<feature type="binding site" evidence="4">
    <location>
        <position position="298"/>
    </location>
    <ligand>
        <name>substrate</name>
    </ligand>
</feature>
<evidence type="ECO:0000256" key="2">
    <source>
        <dbReference type="ARBA" id="ARBA00022801"/>
    </source>
</evidence>
<dbReference type="GO" id="GO:0046872">
    <property type="term" value="F:metal ion binding"/>
    <property type="evidence" value="ECO:0007669"/>
    <property type="project" value="UniProtKB-KW"/>
</dbReference>
<dbReference type="Gene3D" id="2.30.40.10">
    <property type="entry name" value="Urease, subunit C, domain 1"/>
    <property type="match status" value="1"/>
</dbReference>
<feature type="domain" description="Amidohydrolase-related" evidence="5">
    <location>
        <begin position="57"/>
        <end position="401"/>
    </location>
</feature>
<dbReference type="EC" id="3.5.4.31" evidence="4"/>
<feature type="binding site" evidence="4">
    <location>
        <position position="210"/>
    </location>
    <ligand>
        <name>Zn(2+)</name>
        <dbReference type="ChEBI" id="CHEBI:29105"/>
    </ligand>
</feature>
<dbReference type="RefSeq" id="WP_097652518.1">
    <property type="nucleotide sequence ID" value="NZ_LYXE01000085.1"/>
</dbReference>
<feature type="binding site" evidence="4">
    <location>
        <position position="183"/>
    </location>
    <ligand>
        <name>substrate</name>
    </ligand>
</feature>
<evidence type="ECO:0000256" key="1">
    <source>
        <dbReference type="ARBA" id="ARBA00022723"/>
    </source>
</evidence>
<evidence type="ECO:0000259" key="5">
    <source>
        <dbReference type="Pfam" id="PF01979"/>
    </source>
</evidence>
<dbReference type="PANTHER" id="PTHR43794:SF11">
    <property type="entry name" value="AMIDOHYDROLASE-RELATED DOMAIN-CONTAINING PROTEIN"/>
    <property type="match status" value="1"/>
</dbReference>
<gene>
    <name evidence="4" type="primary">mtaD</name>
    <name evidence="6" type="ORF">A9Q02_13820</name>
</gene>
<keyword evidence="7" id="KW-1185">Reference proteome</keyword>
<feature type="binding site" evidence="4">
    <location>
        <position position="213"/>
    </location>
    <ligand>
        <name>substrate</name>
    </ligand>
</feature>
<keyword evidence="2 4" id="KW-0378">Hydrolase</keyword>
<dbReference type="InterPro" id="IPR032466">
    <property type="entry name" value="Metal_Hydrolase"/>
</dbReference>
<dbReference type="Gene3D" id="3.20.20.140">
    <property type="entry name" value="Metal-dependent hydrolases"/>
    <property type="match status" value="1"/>
</dbReference>
<feature type="binding site" evidence="4">
    <location>
        <position position="298"/>
    </location>
    <ligand>
        <name>Zn(2+)</name>
        <dbReference type="ChEBI" id="CHEBI:29105"/>
    </ligand>
</feature>
<name>A0A2H3KYH1_9CHLR</name>
<comment type="catalytic activity">
    <reaction evidence="4">
        <text>S-adenosyl-L-homocysteine + H2O + H(+) = S-inosyl-L-homocysteine + NH4(+)</text>
        <dbReference type="Rhea" id="RHEA:20716"/>
        <dbReference type="ChEBI" id="CHEBI:15377"/>
        <dbReference type="ChEBI" id="CHEBI:15378"/>
        <dbReference type="ChEBI" id="CHEBI:28938"/>
        <dbReference type="ChEBI" id="CHEBI:57856"/>
        <dbReference type="ChEBI" id="CHEBI:57985"/>
        <dbReference type="EC" id="3.5.4.28"/>
    </reaction>
</comment>